<evidence type="ECO:0000313" key="5">
    <source>
        <dbReference type="Proteomes" id="UP000051184"/>
    </source>
</evidence>
<gene>
    <name evidence="4" type="primary">yfiC</name>
    <name evidence="4" type="ORF">TA5114_01900</name>
</gene>
<keyword evidence="2" id="KW-0949">S-adenosyl-L-methionine</keyword>
<dbReference type="AlphaFoldDB" id="A0A0P1J8S4"/>
<dbReference type="InterPro" id="IPR050210">
    <property type="entry name" value="tRNA_Adenine-N(6)_MTase"/>
</dbReference>
<dbReference type="InterPro" id="IPR007848">
    <property type="entry name" value="Small_mtfrase_dom"/>
</dbReference>
<feature type="domain" description="Methyltransferase small" evidence="3">
    <location>
        <begin position="32"/>
        <end position="124"/>
    </location>
</feature>
<dbReference type="PROSITE" id="PS00092">
    <property type="entry name" value="N6_MTASE"/>
    <property type="match status" value="1"/>
</dbReference>
<dbReference type="SUPFAM" id="SSF53335">
    <property type="entry name" value="S-adenosyl-L-methionine-dependent methyltransferases"/>
    <property type="match status" value="1"/>
</dbReference>
<organism evidence="4 5">
    <name type="scientific">Cognatishimia activa</name>
    <dbReference type="NCBI Taxonomy" id="1715691"/>
    <lineage>
        <taxon>Bacteria</taxon>
        <taxon>Pseudomonadati</taxon>
        <taxon>Pseudomonadota</taxon>
        <taxon>Alphaproteobacteria</taxon>
        <taxon>Rhodobacterales</taxon>
        <taxon>Paracoccaceae</taxon>
        <taxon>Cognatishimia</taxon>
    </lineage>
</organism>
<dbReference type="EMBL" id="CYUE01000020">
    <property type="protein sequence ID" value="CUK26093.1"/>
    <property type="molecule type" value="Genomic_DNA"/>
</dbReference>
<dbReference type="GO" id="GO:0008757">
    <property type="term" value="F:S-adenosylmethionine-dependent methyltransferase activity"/>
    <property type="evidence" value="ECO:0007669"/>
    <property type="project" value="UniProtKB-ARBA"/>
</dbReference>
<evidence type="ECO:0000256" key="1">
    <source>
        <dbReference type="ARBA" id="ARBA00022603"/>
    </source>
</evidence>
<evidence type="ECO:0000259" key="3">
    <source>
        <dbReference type="Pfam" id="PF05175"/>
    </source>
</evidence>
<keyword evidence="4" id="KW-0808">Transferase</keyword>
<protein>
    <submittedName>
        <fullName evidence="4">tRNA1(Val) (Adenine(37)-N6)-methyltransferase</fullName>
        <ecNumber evidence="4">2.1.1.223</ecNumber>
    </submittedName>
</protein>
<dbReference type="PANTHER" id="PTHR47739">
    <property type="entry name" value="TRNA1(VAL) (ADENINE(37)-N6)-METHYLTRANSFERASE"/>
    <property type="match status" value="1"/>
</dbReference>
<name>A0A0P1J8S4_9RHOB</name>
<dbReference type="InterPro" id="IPR029063">
    <property type="entry name" value="SAM-dependent_MTases_sf"/>
</dbReference>
<keyword evidence="1 4" id="KW-0489">Methyltransferase</keyword>
<dbReference type="RefSeq" id="WP_058315034.1">
    <property type="nucleotide sequence ID" value="NZ_CYTO01000020.1"/>
</dbReference>
<dbReference type="CDD" id="cd02440">
    <property type="entry name" value="AdoMet_MTases"/>
    <property type="match status" value="1"/>
</dbReference>
<dbReference type="Gene3D" id="3.40.50.150">
    <property type="entry name" value="Vaccinia Virus protein VP39"/>
    <property type="match status" value="1"/>
</dbReference>
<dbReference type="STRING" id="1715691.TA5113_02126"/>
<proteinExistence type="predicted"/>
<keyword evidence="5" id="KW-1185">Reference proteome</keyword>
<dbReference type="EC" id="2.1.1.223" evidence="4"/>
<evidence type="ECO:0000256" key="2">
    <source>
        <dbReference type="ARBA" id="ARBA00022691"/>
    </source>
</evidence>
<dbReference type="OrthoDB" id="5489421at2"/>
<accession>A0A0P1J8S4</accession>
<dbReference type="GO" id="GO:0003676">
    <property type="term" value="F:nucleic acid binding"/>
    <property type="evidence" value="ECO:0007669"/>
    <property type="project" value="InterPro"/>
</dbReference>
<dbReference type="Proteomes" id="UP000051184">
    <property type="component" value="Unassembled WGS sequence"/>
</dbReference>
<dbReference type="PANTHER" id="PTHR47739:SF1">
    <property type="entry name" value="TRNA1(VAL) (ADENINE(37)-N6)-METHYLTRANSFERASE"/>
    <property type="match status" value="1"/>
</dbReference>
<dbReference type="GO" id="GO:0032259">
    <property type="term" value="P:methylation"/>
    <property type="evidence" value="ECO:0007669"/>
    <property type="project" value="UniProtKB-KW"/>
</dbReference>
<reference evidence="5" key="1">
    <citation type="submission" date="2015-09" db="EMBL/GenBank/DDBJ databases">
        <authorList>
            <person name="Rodrigo-Torres Lidia"/>
            <person name="Arahal R.David."/>
        </authorList>
    </citation>
    <scope>NUCLEOTIDE SEQUENCE [LARGE SCALE GENOMIC DNA]</scope>
    <source>
        <strain evidence="5">CECT 5114</strain>
    </source>
</reference>
<dbReference type="Pfam" id="PF05175">
    <property type="entry name" value="MTS"/>
    <property type="match status" value="1"/>
</dbReference>
<sequence>MTEQTTENAYLGGRVRIKQPSKGYRAGVDPVLLAAAIEASSGQTALELGTGVGTAALCLAARVPGIQLHGVEIQPAYASLARENATLNDADFSVFEADLTNLPQDLKQRRFDHVFANPPYFDRNTGNAATDAGREQAMGEDTPLKTWLEVAVKRVQPKGYVTFIHRAERLGDLLRNMPTAMGSLQVQPFVPRPGRDANLVLVRARHSGRAPLRLHAPIQLHSGQTHEKDAEDYTDRIKSVLRDGNSLGFPA</sequence>
<evidence type="ECO:0000313" key="4">
    <source>
        <dbReference type="EMBL" id="CUK26093.1"/>
    </source>
</evidence>
<dbReference type="GO" id="GO:0008170">
    <property type="term" value="F:N-methyltransferase activity"/>
    <property type="evidence" value="ECO:0007669"/>
    <property type="project" value="UniProtKB-ARBA"/>
</dbReference>
<dbReference type="InterPro" id="IPR002052">
    <property type="entry name" value="DNA_methylase_N6_adenine_CS"/>
</dbReference>